<dbReference type="InterPro" id="IPR014729">
    <property type="entry name" value="Rossmann-like_a/b/a_fold"/>
</dbReference>
<dbReference type="PANTHER" id="PTHR46268:SF6">
    <property type="entry name" value="UNIVERSAL STRESS PROTEIN UP12"/>
    <property type="match status" value="1"/>
</dbReference>
<comment type="subcellular location">
    <subcellularLocation>
        <location evidence="2">Cytoplasm</location>
    </subcellularLocation>
</comment>
<feature type="domain" description="UspA" evidence="4">
    <location>
        <begin position="1"/>
        <end position="153"/>
    </location>
</feature>
<dbReference type="InterPro" id="IPR006015">
    <property type="entry name" value="Universal_stress_UspA"/>
</dbReference>
<name>A0A1I4L5L8_9FIRM</name>
<protein>
    <recommendedName>
        <fullName evidence="2">Universal stress protein</fullName>
    </recommendedName>
</protein>
<dbReference type="OrthoDB" id="9794782at2"/>
<evidence type="ECO:0000259" key="4">
    <source>
        <dbReference type="Pfam" id="PF00582"/>
    </source>
</evidence>
<dbReference type="STRING" id="29563.SAMN02983006_02217"/>
<dbReference type="Gene3D" id="3.40.50.620">
    <property type="entry name" value="HUPs"/>
    <property type="match status" value="1"/>
</dbReference>
<accession>A0A1I4L5L8</accession>
<evidence type="ECO:0000256" key="1">
    <source>
        <dbReference type="ARBA" id="ARBA00008791"/>
    </source>
</evidence>
<dbReference type="EMBL" id="FOTI01000037">
    <property type="protein sequence ID" value="SFL86093.1"/>
    <property type="molecule type" value="Genomic_DNA"/>
</dbReference>
<evidence type="ECO:0000256" key="2">
    <source>
        <dbReference type="PIRNR" id="PIRNR006276"/>
    </source>
</evidence>
<keyword evidence="6" id="KW-1185">Reference proteome</keyword>
<dbReference type="InterPro" id="IPR006016">
    <property type="entry name" value="UspA"/>
</dbReference>
<dbReference type="RefSeq" id="WP_089862274.1">
    <property type="nucleotide sequence ID" value="NZ_FOTI01000037.1"/>
</dbReference>
<dbReference type="AlphaFoldDB" id="A0A1I4L5L8"/>
<organism evidence="5 6">
    <name type="scientific">Halanaerobium salsuginis</name>
    <dbReference type="NCBI Taxonomy" id="29563"/>
    <lineage>
        <taxon>Bacteria</taxon>
        <taxon>Bacillati</taxon>
        <taxon>Bacillota</taxon>
        <taxon>Clostridia</taxon>
        <taxon>Halanaerobiales</taxon>
        <taxon>Halanaerobiaceae</taxon>
        <taxon>Halanaerobium</taxon>
    </lineage>
</organism>
<reference evidence="5 6" key="1">
    <citation type="submission" date="2016-10" db="EMBL/GenBank/DDBJ databases">
        <authorList>
            <person name="de Groot N.N."/>
        </authorList>
    </citation>
    <scope>NUCLEOTIDE SEQUENCE [LARGE SCALE GENOMIC DNA]</scope>
    <source>
        <strain evidence="5 6">ATCC 51327</strain>
    </source>
</reference>
<dbReference type="CDD" id="cd00293">
    <property type="entry name" value="USP-like"/>
    <property type="match status" value="1"/>
</dbReference>
<dbReference type="Pfam" id="PF00582">
    <property type="entry name" value="Usp"/>
    <property type="match status" value="1"/>
</dbReference>
<keyword evidence="3" id="KW-0175">Coiled coil</keyword>
<dbReference type="PANTHER" id="PTHR46268">
    <property type="entry name" value="STRESS RESPONSE PROTEIN NHAX"/>
    <property type="match status" value="1"/>
</dbReference>
<evidence type="ECO:0000313" key="5">
    <source>
        <dbReference type="EMBL" id="SFL86093.1"/>
    </source>
</evidence>
<dbReference type="SUPFAM" id="SSF52402">
    <property type="entry name" value="Adenine nucleotide alpha hydrolases-like"/>
    <property type="match status" value="1"/>
</dbReference>
<proteinExistence type="inferred from homology"/>
<keyword evidence="2" id="KW-0963">Cytoplasm</keyword>
<dbReference type="GO" id="GO:0005737">
    <property type="term" value="C:cytoplasm"/>
    <property type="evidence" value="ECO:0007669"/>
    <property type="project" value="UniProtKB-SubCell"/>
</dbReference>
<evidence type="ECO:0000313" key="6">
    <source>
        <dbReference type="Proteomes" id="UP000199006"/>
    </source>
</evidence>
<evidence type="ECO:0000256" key="3">
    <source>
        <dbReference type="SAM" id="Coils"/>
    </source>
</evidence>
<comment type="similarity">
    <text evidence="1 2">Belongs to the universal stress protein A family.</text>
</comment>
<feature type="coiled-coil region" evidence="3">
    <location>
        <begin position="58"/>
        <end position="85"/>
    </location>
</feature>
<sequence length="153" mass="16852">MRKILVAVDGSKSSKKGALKAANMAAELGAEVTLIHIYKDILQLPISQFNEASTYLSAETLEKVVDDEEDSIKNMRQEILNEVKDLFIEQGITPKTVLLEGDPADVICNYAEENSFDLIVVADKGHGKVERFLLGSISDKIVHHARVSVMVVK</sequence>
<dbReference type="Proteomes" id="UP000199006">
    <property type="component" value="Unassembled WGS sequence"/>
</dbReference>
<gene>
    <name evidence="5" type="ORF">SAMN02983006_02217</name>
</gene>
<dbReference type="PRINTS" id="PR01438">
    <property type="entry name" value="UNVRSLSTRESS"/>
</dbReference>
<dbReference type="PIRSF" id="PIRSF006276">
    <property type="entry name" value="UspA"/>
    <property type="match status" value="1"/>
</dbReference>